<dbReference type="RefSeq" id="XP_044558876.1">
    <property type="nucleotide sequence ID" value="XM_044710444.1"/>
</dbReference>
<sequence length="559" mass="62932">MQENVDTYVTTSDLKKDYMAFVYMCDQQPKEELIYGIHHFIEGKQECESTDKEVVIPSSQPTPREYQGVSDDDENNDSIPLRNNHGDSSRPVSRKQDLSETDKRNNVVKRIQVESFSDLDESDASKIQTEVVVHRSFPRLDIVDVTALAKSISFVPFDFVKLTLISCGLTEKSIRVLGIALTHKRSLRFLSVEMNPLTQLNREKDEKLFEKHQSIQKLYNSITPKFENSEEDPNDKSKKKTVKKDKPKTDELRPEIQQVLDKYCSENSSPFTPLFMTSAKYLSLRGNNLTDEDALCIADLLKDDGEIFSLNLWGNSISDVGGVALAKSLRTNQKLLSISLAMNQIGDETVKEICRSMSSKDIFTEEEFLTLREQAYKSFYGYLNLAKDSNNSYILPALPPHLLPPSDDKKKKPVNTAATAKPVKGANNEKDLIPWDNNSKRHVYDPPKALSPPPTAKNTKGAKPNSSPTPPLPSQEEVELQPPKPLYRVPGNTILRNINLSANFNVSDEGAQYFVEAIENNSNICRISLSDTSVSDVMFEQIVSKLLSCKQEDAVIQEN</sequence>
<dbReference type="Proteomes" id="UP000444721">
    <property type="component" value="Unassembled WGS sequence"/>
</dbReference>
<organism evidence="2 3">
    <name type="scientific">Naegleria fowleri</name>
    <name type="common">Brain eating amoeba</name>
    <dbReference type="NCBI Taxonomy" id="5763"/>
    <lineage>
        <taxon>Eukaryota</taxon>
        <taxon>Discoba</taxon>
        <taxon>Heterolobosea</taxon>
        <taxon>Tetramitia</taxon>
        <taxon>Eutetramitia</taxon>
        <taxon>Vahlkampfiidae</taxon>
        <taxon>Naegleria</taxon>
    </lineage>
</organism>
<feature type="compositionally biased region" description="Basic and acidic residues" evidence="1">
    <location>
        <begin position="84"/>
        <end position="104"/>
    </location>
</feature>
<dbReference type="VEuPathDB" id="AmoebaDB:NF0045500"/>
<comment type="caution">
    <text evidence="2">The sequence shown here is derived from an EMBL/GenBank/DDBJ whole genome shotgun (WGS) entry which is preliminary data.</text>
</comment>
<keyword evidence="3" id="KW-1185">Reference proteome</keyword>
<evidence type="ECO:0000313" key="3">
    <source>
        <dbReference type="Proteomes" id="UP000444721"/>
    </source>
</evidence>
<feature type="region of interest" description="Disordered" evidence="1">
    <location>
        <begin position="225"/>
        <end position="251"/>
    </location>
</feature>
<dbReference type="OrthoDB" id="120976at2759"/>
<name>A0A6A5B6I3_NAEFO</name>
<dbReference type="PANTHER" id="PTHR46984">
    <property type="entry name" value="LEUCINE-RICH REPEAT-CONTAINING PROTEIN 71"/>
    <property type="match status" value="1"/>
</dbReference>
<dbReference type="VEuPathDB" id="AmoebaDB:NF0045510"/>
<dbReference type="SMART" id="SM00368">
    <property type="entry name" value="LRR_RI"/>
    <property type="match status" value="5"/>
</dbReference>
<dbReference type="Gene3D" id="3.80.10.10">
    <property type="entry name" value="Ribonuclease Inhibitor"/>
    <property type="match status" value="2"/>
</dbReference>
<feature type="compositionally biased region" description="Basic and acidic residues" evidence="1">
    <location>
        <begin position="427"/>
        <end position="445"/>
    </location>
</feature>
<accession>A0A6A5B6I3</accession>
<evidence type="ECO:0000256" key="1">
    <source>
        <dbReference type="SAM" id="MobiDB-lite"/>
    </source>
</evidence>
<dbReference type="InterPro" id="IPR032675">
    <property type="entry name" value="LRR_dom_sf"/>
</dbReference>
<dbReference type="VEuPathDB" id="AmoebaDB:FDP41_006773"/>
<dbReference type="PANTHER" id="PTHR46984:SF1">
    <property type="entry name" value="LEUCINE-RICH REPEAT-CONTAINING PROTEIN 71"/>
    <property type="match status" value="1"/>
</dbReference>
<protein>
    <submittedName>
        <fullName evidence="2">Uncharacterized protein</fullName>
    </submittedName>
</protein>
<dbReference type="OMA" id="YGIHHFI"/>
<evidence type="ECO:0000313" key="2">
    <source>
        <dbReference type="EMBL" id="KAF0974163.1"/>
    </source>
</evidence>
<dbReference type="EMBL" id="VFQX01000053">
    <property type="protein sequence ID" value="KAF0974163.1"/>
    <property type="molecule type" value="Genomic_DNA"/>
</dbReference>
<feature type="region of interest" description="Disordered" evidence="1">
    <location>
        <begin position="48"/>
        <end position="104"/>
    </location>
</feature>
<dbReference type="Pfam" id="PF13516">
    <property type="entry name" value="LRR_6"/>
    <property type="match status" value="3"/>
</dbReference>
<feature type="region of interest" description="Disordered" evidence="1">
    <location>
        <begin position="404"/>
        <end position="484"/>
    </location>
</feature>
<feature type="compositionally biased region" description="Basic residues" evidence="1">
    <location>
        <begin position="237"/>
        <end position="246"/>
    </location>
</feature>
<dbReference type="VEuPathDB" id="AmoebaDB:NfTy_075150"/>
<dbReference type="InterPro" id="IPR053040">
    <property type="entry name" value="LRR-containing_protein_71"/>
</dbReference>
<dbReference type="SUPFAM" id="SSF52047">
    <property type="entry name" value="RNI-like"/>
    <property type="match status" value="1"/>
</dbReference>
<dbReference type="AlphaFoldDB" id="A0A6A5B6I3"/>
<dbReference type="InterPro" id="IPR001611">
    <property type="entry name" value="Leu-rich_rpt"/>
</dbReference>
<reference evidence="2 3" key="1">
    <citation type="journal article" date="2019" name="Sci. Rep.">
        <title>Nanopore sequencing improves the draft genome of the human pathogenic amoeba Naegleria fowleri.</title>
        <authorList>
            <person name="Liechti N."/>
            <person name="Schurch N."/>
            <person name="Bruggmann R."/>
            <person name="Wittwer M."/>
        </authorList>
    </citation>
    <scope>NUCLEOTIDE SEQUENCE [LARGE SCALE GENOMIC DNA]</scope>
    <source>
        <strain evidence="2 3">ATCC 30894</strain>
    </source>
</reference>
<proteinExistence type="predicted"/>
<dbReference type="GeneID" id="68113991"/>
<gene>
    <name evidence="2" type="ORF">FDP41_006773</name>
</gene>